<feature type="signal peptide" evidence="1">
    <location>
        <begin position="1"/>
        <end position="18"/>
    </location>
</feature>
<keyword evidence="3" id="KW-1185">Reference proteome</keyword>
<keyword evidence="1" id="KW-0732">Signal</keyword>
<evidence type="ECO:0000256" key="1">
    <source>
        <dbReference type="SAM" id="SignalP"/>
    </source>
</evidence>
<sequence length="168" mass="17557">MVERVLAGVAGLAAVALAAALSVAPAVRPAAGTEAAAVERVRDAPRDARGWVALAQARMAEAGWDSRAGAGLRESYRAGPRDARAGFRRLALILPFWPLMGTDVRAAALAELEALAAWPEAAGVTRGFLHDPAVWPHVCALPDPDRARVMALSRALSVRRAVEPACPA</sequence>
<evidence type="ECO:0000313" key="3">
    <source>
        <dbReference type="Proteomes" id="UP001055804"/>
    </source>
</evidence>
<accession>A0A9J6P7W6</accession>
<evidence type="ECO:0000313" key="2">
    <source>
        <dbReference type="EMBL" id="MCP1335356.1"/>
    </source>
</evidence>
<protein>
    <submittedName>
        <fullName evidence="2">Uncharacterized protein</fullName>
    </submittedName>
</protein>
<dbReference type="Proteomes" id="UP001055804">
    <property type="component" value="Unassembled WGS sequence"/>
</dbReference>
<proteinExistence type="predicted"/>
<dbReference type="RefSeq" id="WP_269331303.1">
    <property type="nucleotide sequence ID" value="NZ_JAMZFT010000001.1"/>
</dbReference>
<reference evidence="2" key="1">
    <citation type="submission" date="2022-06" db="EMBL/GenBank/DDBJ databases">
        <title>Isolation and Genomics of Futiania mangrovii gen. nov., sp. nov., a Rare and Metabolically-versatile member in the Class Alphaproteobacteria.</title>
        <authorList>
            <person name="Liu L."/>
            <person name="Huang W.-C."/>
            <person name="Pan J."/>
            <person name="Li J."/>
            <person name="Huang Y."/>
            <person name="Du H."/>
            <person name="Liu Y."/>
            <person name="Li M."/>
        </authorList>
    </citation>
    <scope>NUCLEOTIDE SEQUENCE</scope>
    <source>
        <strain evidence="2">FT118</strain>
    </source>
</reference>
<name>A0A9J6P7W6_9PROT</name>
<comment type="caution">
    <text evidence="2">The sequence shown here is derived from an EMBL/GenBank/DDBJ whole genome shotgun (WGS) entry which is preliminary data.</text>
</comment>
<dbReference type="EMBL" id="JAMZFT010000001">
    <property type="protein sequence ID" value="MCP1335356.1"/>
    <property type="molecule type" value="Genomic_DNA"/>
</dbReference>
<feature type="chain" id="PRO_5039893011" evidence="1">
    <location>
        <begin position="19"/>
        <end position="168"/>
    </location>
</feature>
<dbReference type="AlphaFoldDB" id="A0A9J6P7W6"/>
<gene>
    <name evidence="2" type="ORF">NJQ99_02940</name>
</gene>
<organism evidence="2 3">
    <name type="scientific">Futiania mangrovi</name>
    <dbReference type="NCBI Taxonomy" id="2959716"/>
    <lineage>
        <taxon>Bacteria</taxon>
        <taxon>Pseudomonadati</taxon>
        <taxon>Pseudomonadota</taxon>
        <taxon>Alphaproteobacteria</taxon>
        <taxon>Futianiales</taxon>
        <taxon>Futianiaceae</taxon>
        <taxon>Futiania</taxon>
    </lineage>
</organism>